<evidence type="ECO:0000256" key="1">
    <source>
        <dbReference type="SAM" id="Coils"/>
    </source>
</evidence>
<feature type="compositionally biased region" description="Polar residues" evidence="2">
    <location>
        <begin position="30"/>
        <end position="43"/>
    </location>
</feature>
<dbReference type="AlphaFoldDB" id="A0A6L2N4T6"/>
<name>A0A6L2N4T6_TANCI</name>
<evidence type="ECO:0000313" key="3">
    <source>
        <dbReference type="EMBL" id="GEU80152.1"/>
    </source>
</evidence>
<reference evidence="3" key="1">
    <citation type="journal article" date="2019" name="Sci. Rep.">
        <title>Draft genome of Tanacetum cinerariifolium, the natural source of mosquito coil.</title>
        <authorList>
            <person name="Yamashiro T."/>
            <person name="Shiraishi A."/>
            <person name="Satake H."/>
            <person name="Nakayama K."/>
        </authorList>
    </citation>
    <scope>NUCLEOTIDE SEQUENCE</scope>
</reference>
<feature type="coiled-coil region" evidence="1">
    <location>
        <begin position="171"/>
        <end position="198"/>
    </location>
</feature>
<organism evidence="3">
    <name type="scientific">Tanacetum cinerariifolium</name>
    <name type="common">Dalmatian daisy</name>
    <name type="synonym">Chrysanthemum cinerariifolium</name>
    <dbReference type="NCBI Taxonomy" id="118510"/>
    <lineage>
        <taxon>Eukaryota</taxon>
        <taxon>Viridiplantae</taxon>
        <taxon>Streptophyta</taxon>
        <taxon>Embryophyta</taxon>
        <taxon>Tracheophyta</taxon>
        <taxon>Spermatophyta</taxon>
        <taxon>Magnoliopsida</taxon>
        <taxon>eudicotyledons</taxon>
        <taxon>Gunneridae</taxon>
        <taxon>Pentapetalae</taxon>
        <taxon>asterids</taxon>
        <taxon>campanulids</taxon>
        <taxon>Asterales</taxon>
        <taxon>Asteraceae</taxon>
        <taxon>Asteroideae</taxon>
        <taxon>Anthemideae</taxon>
        <taxon>Anthemidinae</taxon>
        <taxon>Tanacetum</taxon>
    </lineage>
</organism>
<dbReference type="EMBL" id="BKCJ010008020">
    <property type="protein sequence ID" value="GEU80152.1"/>
    <property type="molecule type" value="Genomic_DNA"/>
</dbReference>
<protein>
    <recommendedName>
        <fullName evidence="4">Transposase (Putative), gypsy type</fullName>
    </recommendedName>
</protein>
<evidence type="ECO:0000256" key="2">
    <source>
        <dbReference type="SAM" id="MobiDB-lite"/>
    </source>
</evidence>
<accession>A0A6L2N4T6</accession>
<proteinExistence type="predicted"/>
<feature type="region of interest" description="Disordered" evidence="2">
    <location>
        <begin position="1"/>
        <end position="59"/>
    </location>
</feature>
<comment type="caution">
    <text evidence="3">The sequence shown here is derived from an EMBL/GenBank/DDBJ whole genome shotgun (WGS) entry which is preliminary data.</text>
</comment>
<keyword evidence="1" id="KW-0175">Coiled coil</keyword>
<gene>
    <name evidence="3" type="ORF">Tci_052130</name>
</gene>
<sequence>MIDMEDPDVATESFVTPSAIEKSPLDFDNENPTPLMTEGNGTEDQAHETVAPEIPPRNMHATRVALESTHRGKTLPTMGLAADSTFVTPADTKGTSDPDPLSYAEPQPHPEQSMTQPFEIPTENMATMEVQDTHYAESAGLGNRPPPYPWLGHPEEVQDLQNQTSNLKTLLEAEANMKKVAEAKNAELTKELESLCTQFSDLQVSNDQLTQQVSTLQTQIIGEERIKASFEEFKKYEDDMVEKHCAEMDARMDALSINFDEELYPHMLTAIASMSEGLTHGIEHGKAGRDLEVVEAYDPEANSKYVQALQELKDLNDSGEDAPNWIRDLRPSTSQLKIHVYPEARDPRNPWAVKEEMLLEEAIAANVSRTKKKKRCRVVCRTHGVDSVHHARSDDVPVSVPTVASQSLTILLADAATQTETSEDDVSLRLLRSKSLSPMYNLDCP</sequence>
<evidence type="ECO:0008006" key="4">
    <source>
        <dbReference type="Google" id="ProtNLM"/>
    </source>
</evidence>
<feature type="region of interest" description="Disordered" evidence="2">
    <location>
        <begin position="87"/>
        <end position="114"/>
    </location>
</feature>